<feature type="transmembrane region" description="Helical" evidence="7">
    <location>
        <begin position="183"/>
        <end position="205"/>
    </location>
</feature>
<feature type="domain" description="VTT" evidence="8">
    <location>
        <begin position="44"/>
        <end position="167"/>
    </location>
</feature>
<evidence type="ECO:0000256" key="5">
    <source>
        <dbReference type="ARBA" id="ARBA00022989"/>
    </source>
</evidence>
<feature type="transmembrane region" description="Helical" evidence="7">
    <location>
        <begin position="146"/>
        <end position="163"/>
    </location>
</feature>
<dbReference type="InterPro" id="IPR032818">
    <property type="entry name" value="DedA-like"/>
</dbReference>
<keyword evidence="5 7" id="KW-1133">Transmembrane helix</keyword>
<evidence type="ECO:0000313" key="9">
    <source>
        <dbReference type="EMBL" id="ALP42916.1"/>
    </source>
</evidence>
<dbReference type="PANTHER" id="PTHR30353">
    <property type="entry name" value="INNER MEMBRANE PROTEIN DEDA-RELATED"/>
    <property type="match status" value="1"/>
</dbReference>
<keyword evidence="4 7" id="KW-0812">Transmembrane</keyword>
<organism evidence="9 10">
    <name type="scientific">Aeromonas schubertii</name>
    <dbReference type="NCBI Taxonomy" id="652"/>
    <lineage>
        <taxon>Bacteria</taxon>
        <taxon>Pseudomonadati</taxon>
        <taxon>Pseudomonadota</taxon>
        <taxon>Gammaproteobacteria</taxon>
        <taxon>Aeromonadales</taxon>
        <taxon>Aeromonadaceae</taxon>
        <taxon>Aeromonas</taxon>
    </lineage>
</organism>
<dbReference type="EMBL" id="CP013067">
    <property type="protein sequence ID" value="ALP42916.1"/>
    <property type="molecule type" value="Genomic_DNA"/>
</dbReference>
<gene>
    <name evidence="9" type="ORF">WL1483_3497</name>
</gene>
<feature type="transmembrane region" description="Helical" evidence="7">
    <location>
        <begin position="117"/>
        <end position="134"/>
    </location>
</feature>
<dbReference type="PATRIC" id="fig|652.5.peg.1353"/>
<reference evidence="10" key="1">
    <citation type="submission" date="2015-10" db="EMBL/GenBank/DDBJ databases">
        <title>Complete Genome Sequence of Aeromonas schubertii strain WL1483.</title>
        <authorList>
            <person name="Liu L."/>
        </authorList>
    </citation>
    <scope>NUCLEOTIDE SEQUENCE [LARGE SCALE GENOMIC DNA]</scope>
    <source>
        <strain evidence="10">WL1483</strain>
    </source>
</reference>
<dbReference type="Pfam" id="PF09335">
    <property type="entry name" value="VTT_dom"/>
    <property type="match status" value="1"/>
</dbReference>
<evidence type="ECO:0000259" key="8">
    <source>
        <dbReference type="Pfam" id="PF09335"/>
    </source>
</evidence>
<comment type="subcellular location">
    <subcellularLocation>
        <location evidence="1 7">Cell membrane</location>
        <topology evidence="1 7">Multi-pass membrane protein</topology>
    </subcellularLocation>
</comment>
<feature type="transmembrane region" description="Helical" evidence="7">
    <location>
        <begin position="20"/>
        <end position="42"/>
    </location>
</feature>
<name>A0A0S2SMN2_9GAMM</name>
<evidence type="ECO:0000256" key="4">
    <source>
        <dbReference type="ARBA" id="ARBA00022692"/>
    </source>
</evidence>
<accession>A0A0S2SMN2</accession>
<keyword evidence="6 7" id="KW-0472">Membrane</keyword>
<reference evidence="9 10" key="2">
    <citation type="journal article" date="2016" name="Genome Announc.">
        <title>Complete Genome Sequence of the Highly Virulent Aeromonas schubertii Strain WL1483, Isolated from Diseased Snakehead Fish (Channa argus) in China.</title>
        <authorList>
            <person name="Liu L."/>
            <person name="Li N."/>
            <person name="Zhang D."/>
            <person name="Fu X."/>
            <person name="Shi C."/>
            <person name="Lin Q."/>
            <person name="Hao G."/>
        </authorList>
    </citation>
    <scope>NUCLEOTIDE SEQUENCE [LARGE SCALE GENOMIC DNA]</scope>
    <source>
        <strain evidence="9 10">WL1483</strain>
    </source>
</reference>
<keyword evidence="3 7" id="KW-1003">Cell membrane</keyword>
<dbReference type="RefSeq" id="WP_050667068.1">
    <property type="nucleotide sequence ID" value="NZ_CDDB01000068.1"/>
</dbReference>
<evidence type="ECO:0000256" key="7">
    <source>
        <dbReference type="RuleBase" id="RU367016"/>
    </source>
</evidence>
<proteinExistence type="inferred from homology"/>
<dbReference type="PANTHER" id="PTHR30353:SF11">
    <property type="entry name" value="INNER MEMBRANE PROTEIN YQJA"/>
    <property type="match status" value="1"/>
</dbReference>
<dbReference type="InterPro" id="IPR032816">
    <property type="entry name" value="VTT_dom"/>
</dbReference>
<sequence length="221" mass="24283">MQEMLVAIWQQDYEQLSHLGAVGLLVTCLVVILFLESSFVFLPLPGDSLVLLAGGLVGLGVLGPEVTLLYLPLAAGLGSMVAYWQGHALAGTRFMHHIERLIPEGSVERAGGLLKRYGFLAMFLSRFIPFVRVLTPMLMGVSRLHLPRVALVSFASAFLWSLALSLISKGMMQVPLLAEYHHLFAKCLLVTSLLLFMVAIITIGLRLYRRRQLGRAANPGE</sequence>
<dbReference type="OrthoDB" id="13976at2"/>
<evidence type="ECO:0000256" key="6">
    <source>
        <dbReference type="ARBA" id="ARBA00023136"/>
    </source>
</evidence>
<dbReference type="AlphaFoldDB" id="A0A0S2SMN2"/>
<dbReference type="Proteomes" id="UP000058114">
    <property type="component" value="Chromosome"/>
</dbReference>
<dbReference type="KEGG" id="asr:WL1483_3497"/>
<protein>
    <submittedName>
        <fullName evidence="9">Inner membrane protein YqjA</fullName>
    </submittedName>
</protein>
<dbReference type="GO" id="GO:0005886">
    <property type="term" value="C:plasma membrane"/>
    <property type="evidence" value="ECO:0007669"/>
    <property type="project" value="UniProtKB-SubCell"/>
</dbReference>
<evidence type="ECO:0000256" key="2">
    <source>
        <dbReference type="ARBA" id="ARBA00010792"/>
    </source>
</evidence>
<comment type="similarity">
    <text evidence="2 7">Belongs to the DedA family.</text>
</comment>
<evidence type="ECO:0000256" key="1">
    <source>
        <dbReference type="ARBA" id="ARBA00004651"/>
    </source>
</evidence>
<evidence type="ECO:0000313" key="10">
    <source>
        <dbReference type="Proteomes" id="UP000058114"/>
    </source>
</evidence>
<dbReference type="STRING" id="652.WL1483_3497"/>
<evidence type="ECO:0000256" key="3">
    <source>
        <dbReference type="ARBA" id="ARBA00022475"/>
    </source>
</evidence>
<feature type="transmembrane region" description="Helical" evidence="7">
    <location>
        <begin position="49"/>
        <end position="71"/>
    </location>
</feature>